<evidence type="ECO:0000313" key="3">
    <source>
        <dbReference type="Proteomes" id="UP000324611"/>
    </source>
</evidence>
<reference evidence="2 3" key="1">
    <citation type="submission" date="2019-09" db="EMBL/GenBank/DDBJ databases">
        <title>Chitinophaga ginsengihumi sp. nov., isolated from soil of ginseng rhizosphere.</title>
        <authorList>
            <person name="Lee J."/>
        </authorList>
    </citation>
    <scope>NUCLEOTIDE SEQUENCE [LARGE SCALE GENOMIC DNA]</scope>
    <source>
        <strain evidence="2 3">BN140078</strain>
    </source>
</reference>
<keyword evidence="3" id="KW-1185">Reference proteome</keyword>
<evidence type="ECO:0000256" key="1">
    <source>
        <dbReference type="SAM" id="MobiDB-lite"/>
    </source>
</evidence>
<evidence type="ECO:0000313" key="2">
    <source>
        <dbReference type="EMBL" id="KAA2239762.1"/>
    </source>
</evidence>
<feature type="region of interest" description="Disordered" evidence="1">
    <location>
        <begin position="1"/>
        <end position="21"/>
    </location>
</feature>
<dbReference type="AlphaFoldDB" id="A0A5B2VN75"/>
<dbReference type="EMBL" id="VUOC01000004">
    <property type="protein sequence ID" value="KAA2239762.1"/>
    <property type="molecule type" value="Genomic_DNA"/>
</dbReference>
<accession>A0A5B2VN75</accession>
<comment type="caution">
    <text evidence="2">The sequence shown here is derived from an EMBL/GenBank/DDBJ whole genome shotgun (WGS) entry which is preliminary data.</text>
</comment>
<sequence>MKTSPSCEKTVPLQKTGEQHNTEHTISLPTVQACVQRYNIAKDRLLEVNHWGELGGPFSANFTLTDGSGHVVHHKAREGDHIRIDLPGPGSKTGNGYDWVEIEKIEDRCTSSGNSAYVAIRVRPSGNPRDFNSRIAHFFAPTATSSFVVERVGNRIKASVYGRNEKPNKEHQEGLLDRLRNVVVAVSATLGFSKPQWQGLVKGLLKN</sequence>
<gene>
    <name evidence="2" type="ORF">F0L74_26590</name>
</gene>
<protein>
    <submittedName>
        <fullName evidence="2">Uncharacterized protein</fullName>
    </submittedName>
</protein>
<proteinExistence type="predicted"/>
<organism evidence="2 3">
    <name type="scientific">Chitinophaga agrisoli</name>
    <dbReference type="NCBI Taxonomy" id="2607653"/>
    <lineage>
        <taxon>Bacteria</taxon>
        <taxon>Pseudomonadati</taxon>
        <taxon>Bacteroidota</taxon>
        <taxon>Chitinophagia</taxon>
        <taxon>Chitinophagales</taxon>
        <taxon>Chitinophagaceae</taxon>
        <taxon>Chitinophaga</taxon>
    </lineage>
</organism>
<dbReference type="Proteomes" id="UP000324611">
    <property type="component" value="Unassembled WGS sequence"/>
</dbReference>
<name>A0A5B2VN75_9BACT</name>
<dbReference type="RefSeq" id="WP_149840939.1">
    <property type="nucleotide sequence ID" value="NZ_VUOC01000004.1"/>
</dbReference>
<dbReference type="PROSITE" id="PS51257">
    <property type="entry name" value="PROKAR_LIPOPROTEIN"/>
    <property type="match status" value="1"/>
</dbReference>
<reference evidence="2 3" key="2">
    <citation type="submission" date="2019-09" db="EMBL/GenBank/DDBJ databases">
        <authorList>
            <person name="Jin C."/>
        </authorList>
    </citation>
    <scope>NUCLEOTIDE SEQUENCE [LARGE SCALE GENOMIC DNA]</scope>
    <source>
        <strain evidence="2 3">BN140078</strain>
    </source>
</reference>